<dbReference type="SUPFAM" id="SSF46548">
    <property type="entry name" value="alpha-helical ferredoxin"/>
    <property type="match status" value="1"/>
</dbReference>
<sequence>AAISDDKWVSGSNSYGAQARGGSARSEVVISENPITYPHVIKADILIALSQSAYDKYIKNVSEKDSLVVYDDQMVELKDTKGAKQIAIPATKIAISELNSKQVANIVMLGASIVITGIVSEKSLISSIQTNVGQRFRELNLKALEVGYTLGKKITLAKSSKHNKHNEPNEHNKHKMAIEGRTHKPVIDRDLCQRCSVCVRACPAEYLPDLRYNKDTVRGYVYTHTDLPITEILPPCVGSCPLGQQVRDYVQLLGAGKVKEALLVIRQDNPLPGVCGYVCHHPCEQ</sequence>
<dbReference type="PROSITE" id="PS51379">
    <property type="entry name" value="4FE4S_FER_2"/>
    <property type="match status" value="1"/>
</dbReference>
<proteinExistence type="predicted"/>
<evidence type="ECO:0000313" key="3">
    <source>
        <dbReference type="EMBL" id="GAF88631.1"/>
    </source>
</evidence>
<name>X0TMX9_9ZZZZ</name>
<accession>X0TMX9</accession>
<protein>
    <recommendedName>
        <fullName evidence="2">4Fe-4S ferredoxin-type domain-containing protein</fullName>
    </recommendedName>
</protein>
<feature type="non-terminal residue" evidence="3">
    <location>
        <position position="1"/>
    </location>
</feature>
<dbReference type="Pfam" id="PF01558">
    <property type="entry name" value="POR"/>
    <property type="match status" value="1"/>
</dbReference>
<dbReference type="AlphaFoldDB" id="X0TMX9"/>
<dbReference type="Gene3D" id="3.30.70.20">
    <property type="match status" value="1"/>
</dbReference>
<dbReference type="GO" id="GO:0051536">
    <property type="term" value="F:iron-sulfur cluster binding"/>
    <property type="evidence" value="ECO:0007669"/>
    <property type="project" value="InterPro"/>
</dbReference>
<dbReference type="InterPro" id="IPR017896">
    <property type="entry name" value="4Fe4S_Fe-S-bd"/>
</dbReference>
<feature type="domain" description="4Fe-4S ferredoxin-type" evidence="2">
    <location>
        <begin position="183"/>
        <end position="213"/>
    </location>
</feature>
<dbReference type="Pfam" id="PF12837">
    <property type="entry name" value="Fer4_6"/>
    <property type="match status" value="1"/>
</dbReference>
<keyword evidence="1" id="KW-0560">Oxidoreductase</keyword>
<dbReference type="Gene3D" id="1.10.1060.10">
    <property type="entry name" value="Alpha-helical ferredoxin"/>
    <property type="match status" value="1"/>
</dbReference>
<reference evidence="3" key="1">
    <citation type="journal article" date="2014" name="Front. Microbiol.">
        <title>High frequency of phylogenetically diverse reductive dehalogenase-homologous genes in deep subseafloor sedimentary metagenomes.</title>
        <authorList>
            <person name="Kawai M."/>
            <person name="Futagami T."/>
            <person name="Toyoda A."/>
            <person name="Takaki Y."/>
            <person name="Nishi S."/>
            <person name="Hori S."/>
            <person name="Arai W."/>
            <person name="Tsubouchi T."/>
            <person name="Morono Y."/>
            <person name="Uchiyama I."/>
            <person name="Ito T."/>
            <person name="Fujiyama A."/>
            <person name="Inagaki F."/>
            <person name="Takami H."/>
        </authorList>
    </citation>
    <scope>NUCLEOTIDE SEQUENCE</scope>
    <source>
        <strain evidence="3">Expedition CK06-06</strain>
    </source>
</reference>
<dbReference type="Pfam" id="PF14691">
    <property type="entry name" value="Fer4_20"/>
    <property type="match status" value="1"/>
</dbReference>
<comment type="caution">
    <text evidence="3">The sequence shown here is derived from an EMBL/GenBank/DDBJ whole genome shotgun (WGS) entry which is preliminary data.</text>
</comment>
<evidence type="ECO:0000259" key="2">
    <source>
        <dbReference type="PROSITE" id="PS51379"/>
    </source>
</evidence>
<dbReference type="InterPro" id="IPR019752">
    <property type="entry name" value="Pyrv/ketoisovalerate_OxRed_cat"/>
</dbReference>
<feature type="non-terminal residue" evidence="3">
    <location>
        <position position="285"/>
    </location>
</feature>
<organism evidence="3">
    <name type="scientific">marine sediment metagenome</name>
    <dbReference type="NCBI Taxonomy" id="412755"/>
    <lineage>
        <taxon>unclassified sequences</taxon>
        <taxon>metagenomes</taxon>
        <taxon>ecological metagenomes</taxon>
    </lineage>
</organism>
<dbReference type="InterPro" id="IPR002869">
    <property type="entry name" value="Pyrv_flavodox_OxRed_cen"/>
</dbReference>
<dbReference type="InterPro" id="IPR017900">
    <property type="entry name" value="4Fe4S_Fe_S_CS"/>
</dbReference>
<dbReference type="GO" id="GO:0016903">
    <property type="term" value="F:oxidoreductase activity, acting on the aldehyde or oxo group of donors"/>
    <property type="evidence" value="ECO:0007669"/>
    <property type="project" value="InterPro"/>
</dbReference>
<dbReference type="SUPFAM" id="SSF53323">
    <property type="entry name" value="Pyruvate-ferredoxin oxidoreductase, PFOR, domain III"/>
    <property type="match status" value="1"/>
</dbReference>
<dbReference type="InterPro" id="IPR052554">
    <property type="entry name" value="2-oxoglutarate_synth_KorC"/>
</dbReference>
<evidence type="ECO:0000256" key="1">
    <source>
        <dbReference type="ARBA" id="ARBA00023002"/>
    </source>
</evidence>
<dbReference type="PANTHER" id="PTHR42730">
    <property type="entry name" value="2-OXOGLUTARATE SYNTHASE SUBUNIT KORC"/>
    <property type="match status" value="1"/>
</dbReference>
<dbReference type="PANTHER" id="PTHR42730:SF1">
    <property type="entry name" value="2-OXOGLUTARATE SYNTHASE SUBUNIT KORC"/>
    <property type="match status" value="1"/>
</dbReference>
<dbReference type="EMBL" id="BARS01015273">
    <property type="protein sequence ID" value="GAF88631.1"/>
    <property type="molecule type" value="Genomic_DNA"/>
</dbReference>
<dbReference type="Gene3D" id="3.40.920.10">
    <property type="entry name" value="Pyruvate-ferredoxin oxidoreductase, PFOR, domain III"/>
    <property type="match status" value="1"/>
</dbReference>
<dbReference type="InterPro" id="IPR028261">
    <property type="entry name" value="DPD_II"/>
</dbReference>
<dbReference type="InterPro" id="IPR009051">
    <property type="entry name" value="Helical_ferredxn"/>
</dbReference>
<gene>
    <name evidence="3" type="ORF">S01H1_25310</name>
</gene>
<dbReference type="PROSITE" id="PS00198">
    <property type="entry name" value="4FE4S_FER_1"/>
    <property type="match status" value="1"/>
</dbReference>